<dbReference type="PANTHER" id="PTHR31834:SF1">
    <property type="entry name" value="INITIATION-SPECIFIC ALPHA-1,6-MANNOSYLTRANSFERASE"/>
    <property type="match status" value="1"/>
</dbReference>
<accession>A0AB34IMM0</accession>
<keyword evidence="3" id="KW-1185">Reference proteome</keyword>
<protein>
    <recommendedName>
        <fullName evidence="4">Alpha-1,6-mannosyl-glycoprotein 6-beta-N-acetylglucosaminyltransferase</fullName>
    </recommendedName>
</protein>
<dbReference type="PANTHER" id="PTHR31834">
    <property type="entry name" value="INITIATION-SPECIFIC ALPHA-1,6-MANNOSYLTRANSFERASE"/>
    <property type="match status" value="1"/>
</dbReference>
<evidence type="ECO:0000313" key="2">
    <source>
        <dbReference type="EMBL" id="KAL1500447.1"/>
    </source>
</evidence>
<reference evidence="2 3" key="1">
    <citation type="journal article" date="2024" name="Science">
        <title>Giant polyketide synthase enzymes in the biosynthesis of giant marine polyether toxins.</title>
        <authorList>
            <person name="Fallon T.R."/>
            <person name="Shende V.V."/>
            <person name="Wierzbicki I.H."/>
            <person name="Pendleton A.L."/>
            <person name="Watervoot N.F."/>
            <person name="Auber R.P."/>
            <person name="Gonzalez D.J."/>
            <person name="Wisecaver J.H."/>
            <person name="Moore B.S."/>
        </authorList>
    </citation>
    <scope>NUCLEOTIDE SEQUENCE [LARGE SCALE GENOMIC DNA]</scope>
    <source>
        <strain evidence="2 3">12B1</strain>
    </source>
</reference>
<feature type="region of interest" description="Disordered" evidence="1">
    <location>
        <begin position="289"/>
        <end position="310"/>
    </location>
</feature>
<dbReference type="GO" id="GO:0000009">
    <property type="term" value="F:alpha-1,6-mannosyltransferase activity"/>
    <property type="evidence" value="ECO:0007669"/>
    <property type="project" value="InterPro"/>
</dbReference>
<dbReference type="InterPro" id="IPR039367">
    <property type="entry name" value="Och1-like"/>
</dbReference>
<dbReference type="Pfam" id="PF04488">
    <property type="entry name" value="Gly_transf_sug"/>
    <property type="match status" value="1"/>
</dbReference>
<dbReference type="AlphaFoldDB" id="A0AB34IMM0"/>
<dbReference type="Gene3D" id="3.90.550.20">
    <property type="match status" value="1"/>
</dbReference>
<dbReference type="GO" id="GO:0006487">
    <property type="term" value="P:protein N-linked glycosylation"/>
    <property type="evidence" value="ECO:0007669"/>
    <property type="project" value="TreeGrafter"/>
</dbReference>
<evidence type="ECO:0000256" key="1">
    <source>
        <dbReference type="SAM" id="MobiDB-lite"/>
    </source>
</evidence>
<proteinExistence type="predicted"/>
<evidence type="ECO:0008006" key="4">
    <source>
        <dbReference type="Google" id="ProtNLM"/>
    </source>
</evidence>
<sequence length="310" mass="34957">MAFPHAPPPPLPPFPPQRIPRTIIQTGRSFSLAWTTHGRYMRSWSQLNPEYRYRFVDDAQAAALVRRRGTADERMAYQAVLTGAQKADIFRLLALKYGGGVYADVDSELRAPLRTAIDANASAVVGRYWTSEFMAYEAHHPILVEALRQVVANVLQQLRWAHALAVNGTDHPGRCHSPHSCVLMVTGPPVYMSAVSSLALREGCDSKGRLPAHRECRNARSEPIRRIQICSRDVGNVYRTWACNISKHWDCRNSGAARKCSKQHYSKARNFFNTSVMFGAEARPLGCQNERICPKPTQKRPHRGNRRRAD</sequence>
<dbReference type="EMBL" id="JBGBPQ010000023">
    <property type="protein sequence ID" value="KAL1500447.1"/>
    <property type="molecule type" value="Genomic_DNA"/>
</dbReference>
<dbReference type="GO" id="GO:0000136">
    <property type="term" value="C:mannan polymerase complex"/>
    <property type="evidence" value="ECO:0007669"/>
    <property type="project" value="TreeGrafter"/>
</dbReference>
<gene>
    <name evidence="2" type="ORF">AB1Y20_013104</name>
</gene>
<dbReference type="InterPro" id="IPR029044">
    <property type="entry name" value="Nucleotide-diphossugar_trans"/>
</dbReference>
<dbReference type="SUPFAM" id="SSF53448">
    <property type="entry name" value="Nucleotide-diphospho-sugar transferases"/>
    <property type="match status" value="1"/>
</dbReference>
<dbReference type="InterPro" id="IPR007577">
    <property type="entry name" value="GlycoTrfase_DXD_sugar-bd_CS"/>
</dbReference>
<feature type="compositionally biased region" description="Basic residues" evidence="1">
    <location>
        <begin position="297"/>
        <end position="310"/>
    </location>
</feature>
<evidence type="ECO:0000313" key="3">
    <source>
        <dbReference type="Proteomes" id="UP001515480"/>
    </source>
</evidence>
<dbReference type="Proteomes" id="UP001515480">
    <property type="component" value="Unassembled WGS sequence"/>
</dbReference>
<name>A0AB34IMM0_PRYPA</name>
<comment type="caution">
    <text evidence="2">The sequence shown here is derived from an EMBL/GenBank/DDBJ whole genome shotgun (WGS) entry which is preliminary data.</text>
</comment>
<organism evidence="2 3">
    <name type="scientific">Prymnesium parvum</name>
    <name type="common">Toxic golden alga</name>
    <dbReference type="NCBI Taxonomy" id="97485"/>
    <lineage>
        <taxon>Eukaryota</taxon>
        <taxon>Haptista</taxon>
        <taxon>Haptophyta</taxon>
        <taxon>Prymnesiophyceae</taxon>
        <taxon>Prymnesiales</taxon>
        <taxon>Prymnesiaceae</taxon>
        <taxon>Prymnesium</taxon>
    </lineage>
</organism>